<evidence type="ECO:0000313" key="1">
    <source>
        <dbReference type="EMBL" id="KIO18123.1"/>
    </source>
</evidence>
<gene>
    <name evidence="1" type="ORF">M407DRAFT_32202</name>
</gene>
<accession>A0A0C3K9P0</accession>
<keyword evidence="2" id="KW-1185">Reference proteome</keyword>
<reference evidence="1 2" key="1">
    <citation type="submission" date="2014-04" db="EMBL/GenBank/DDBJ databases">
        <authorList>
            <consortium name="DOE Joint Genome Institute"/>
            <person name="Kuo A."/>
            <person name="Girlanda M."/>
            <person name="Perotto S."/>
            <person name="Kohler A."/>
            <person name="Nagy L.G."/>
            <person name="Floudas D."/>
            <person name="Copeland A."/>
            <person name="Barry K.W."/>
            <person name="Cichocki N."/>
            <person name="Veneault-Fourrey C."/>
            <person name="LaButti K."/>
            <person name="Lindquist E.A."/>
            <person name="Lipzen A."/>
            <person name="Lundell T."/>
            <person name="Morin E."/>
            <person name="Murat C."/>
            <person name="Sun H."/>
            <person name="Tunlid A."/>
            <person name="Henrissat B."/>
            <person name="Grigoriev I.V."/>
            <person name="Hibbett D.S."/>
            <person name="Martin F."/>
            <person name="Nordberg H.P."/>
            <person name="Cantor M.N."/>
            <person name="Hua S.X."/>
        </authorList>
    </citation>
    <scope>NUCLEOTIDE SEQUENCE [LARGE SCALE GENOMIC DNA]</scope>
    <source>
        <strain evidence="1 2">MUT 4182</strain>
    </source>
</reference>
<dbReference type="Proteomes" id="UP000054248">
    <property type="component" value="Unassembled WGS sequence"/>
</dbReference>
<sequence length="82" mass="9554">MPSLRLGREKDPRVAEREVYIHVLIETPASSQAEYYFVDSSAQLPFRVHDVRMQYFGLSGFETTAHLNATLIPEFRAQIEYY</sequence>
<dbReference type="EMBL" id="KN823311">
    <property type="protein sequence ID" value="KIO18123.1"/>
    <property type="molecule type" value="Genomic_DNA"/>
</dbReference>
<evidence type="ECO:0000313" key="2">
    <source>
        <dbReference type="Proteomes" id="UP000054248"/>
    </source>
</evidence>
<proteinExistence type="predicted"/>
<dbReference type="OrthoDB" id="2657661at2759"/>
<reference evidence="2" key="2">
    <citation type="submission" date="2015-01" db="EMBL/GenBank/DDBJ databases">
        <title>Evolutionary Origins and Diversification of the Mycorrhizal Mutualists.</title>
        <authorList>
            <consortium name="DOE Joint Genome Institute"/>
            <consortium name="Mycorrhizal Genomics Consortium"/>
            <person name="Kohler A."/>
            <person name="Kuo A."/>
            <person name="Nagy L.G."/>
            <person name="Floudas D."/>
            <person name="Copeland A."/>
            <person name="Barry K.W."/>
            <person name="Cichocki N."/>
            <person name="Veneault-Fourrey C."/>
            <person name="LaButti K."/>
            <person name="Lindquist E.A."/>
            <person name="Lipzen A."/>
            <person name="Lundell T."/>
            <person name="Morin E."/>
            <person name="Murat C."/>
            <person name="Riley R."/>
            <person name="Ohm R."/>
            <person name="Sun H."/>
            <person name="Tunlid A."/>
            <person name="Henrissat B."/>
            <person name="Grigoriev I.V."/>
            <person name="Hibbett D.S."/>
            <person name="Martin F."/>
        </authorList>
    </citation>
    <scope>NUCLEOTIDE SEQUENCE [LARGE SCALE GENOMIC DNA]</scope>
    <source>
        <strain evidence="2">MUT 4182</strain>
    </source>
</reference>
<name>A0A0C3K9P0_9AGAM</name>
<dbReference type="HOGENOM" id="CLU_2559981_0_0_1"/>
<protein>
    <submittedName>
        <fullName evidence="1">Uncharacterized protein</fullName>
    </submittedName>
</protein>
<organism evidence="1 2">
    <name type="scientific">Tulasnella calospora MUT 4182</name>
    <dbReference type="NCBI Taxonomy" id="1051891"/>
    <lineage>
        <taxon>Eukaryota</taxon>
        <taxon>Fungi</taxon>
        <taxon>Dikarya</taxon>
        <taxon>Basidiomycota</taxon>
        <taxon>Agaricomycotina</taxon>
        <taxon>Agaricomycetes</taxon>
        <taxon>Cantharellales</taxon>
        <taxon>Tulasnellaceae</taxon>
        <taxon>Tulasnella</taxon>
    </lineage>
</organism>
<dbReference type="AlphaFoldDB" id="A0A0C3K9P0"/>